<gene>
    <name evidence="2" type="ORF">GUJ93_ZPchr0007g5975</name>
</gene>
<reference evidence="2" key="1">
    <citation type="journal article" date="2021" name="bioRxiv">
        <title>Whole Genome Assembly and Annotation of Northern Wild Rice, Zizania palustris L., Supports a Whole Genome Duplication in the Zizania Genus.</title>
        <authorList>
            <person name="Haas M."/>
            <person name="Kono T."/>
            <person name="Macchietto M."/>
            <person name="Millas R."/>
            <person name="McGilp L."/>
            <person name="Shao M."/>
            <person name="Duquette J."/>
            <person name="Hirsch C.N."/>
            <person name="Kimball J."/>
        </authorList>
    </citation>
    <scope>NUCLEOTIDE SEQUENCE</scope>
    <source>
        <tissue evidence="2">Fresh leaf tissue</tissue>
    </source>
</reference>
<dbReference type="AlphaFoldDB" id="A0A8J5VUG1"/>
<evidence type="ECO:0000256" key="1">
    <source>
        <dbReference type="SAM" id="MobiDB-lite"/>
    </source>
</evidence>
<feature type="compositionally biased region" description="Basic residues" evidence="1">
    <location>
        <begin position="1"/>
        <end position="24"/>
    </location>
</feature>
<dbReference type="EMBL" id="JAAALK010000282">
    <property type="protein sequence ID" value="KAG8081495.1"/>
    <property type="molecule type" value="Genomic_DNA"/>
</dbReference>
<dbReference type="Proteomes" id="UP000729402">
    <property type="component" value="Unassembled WGS sequence"/>
</dbReference>
<sequence length="83" mass="9265">MARLRPAHSGRHRAPTVAERHRHAAPPPKPATRVATPLLLSPRHATAMSPLLRLDYDTVEDSEFYPEVPHLPFADQGKSQPPF</sequence>
<name>A0A8J5VUG1_ZIZPA</name>
<comment type="caution">
    <text evidence="2">The sequence shown here is derived from an EMBL/GenBank/DDBJ whole genome shotgun (WGS) entry which is preliminary data.</text>
</comment>
<reference evidence="2" key="2">
    <citation type="submission" date="2021-02" db="EMBL/GenBank/DDBJ databases">
        <authorList>
            <person name="Kimball J.A."/>
            <person name="Haas M.W."/>
            <person name="Macchietto M."/>
            <person name="Kono T."/>
            <person name="Duquette J."/>
            <person name="Shao M."/>
        </authorList>
    </citation>
    <scope>NUCLEOTIDE SEQUENCE</scope>
    <source>
        <tissue evidence="2">Fresh leaf tissue</tissue>
    </source>
</reference>
<evidence type="ECO:0000313" key="2">
    <source>
        <dbReference type="EMBL" id="KAG8081495.1"/>
    </source>
</evidence>
<keyword evidence="3" id="KW-1185">Reference proteome</keyword>
<feature type="region of interest" description="Disordered" evidence="1">
    <location>
        <begin position="1"/>
        <end position="38"/>
    </location>
</feature>
<accession>A0A8J5VUG1</accession>
<proteinExistence type="predicted"/>
<organism evidence="2 3">
    <name type="scientific">Zizania palustris</name>
    <name type="common">Northern wild rice</name>
    <dbReference type="NCBI Taxonomy" id="103762"/>
    <lineage>
        <taxon>Eukaryota</taxon>
        <taxon>Viridiplantae</taxon>
        <taxon>Streptophyta</taxon>
        <taxon>Embryophyta</taxon>
        <taxon>Tracheophyta</taxon>
        <taxon>Spermatophyta</taxon>
        <taxon>Magnoliopsida</taxon>
        <taxon>Liliopsida</taxon>
        <taxon>Poales</taxon>
        <taxon>Poaceae</taxon>
        <taxon>BOP clade</taxon>
        <taxon>Oryzoideae</taxon>
        <taxon>Oryzeae</taxon>
        <taxon>Zizaniinae</taxon>
        <taxon>Zizania</taxon>
    </lineage>
</organism>
<protein>
    <submittedName>
        <fullName evidence="2">Uncharacterized protein</fullName>
    </submittedName>
</protein>
<evidence type="ECO:0000313" key="3">
    <source>
        <dbReference type="Proteomes" id="UP000729402"/>
    </source>
</evidence>